<dbReference type="InterPro" id="IPR036388">
    <property type="entry name" value="WH-like_DNA-bd_sf"/>
</dbReference>
<dbReference type="Proteomes" id="UP000318943">
    <property type="component" value="Unassembled WGS sequence"/>
</dbReference>
<dbReference type="PROSITE" id="PS51755">
    <property type="entry name" value="OMPR_PHOB"/>
    <property type="match status" value="1"/>
</dbReference>
<keyword evidence="1 2" id="KW-0238">DNA-binding</keyword>
<evidence type="ECO:0000256" key="1">
    <source>
        <dbReference type="ARBA" id="ARBA00023125"/>
    </source>
</evidence>
<dbReference type="InterPro" id="IPR016032">
    <property type="entry name" value="Sig_transdc_resp-reg_C-effctor"/>
</dbReference>
<feature type="DNA-binding region" description="OmpR/PhoB-type" evidence="2">
    <location>
        <begin position="16"/>
        <end position="111"/>
    </location>
</feature>
<dbReference type="InterPro" id="IPR001867">
    <property type="entry name" value="OmpR/PhoB-type_DNA-bd"/>
</dbReference>
<comment type="caution">
    <text evidence="4">The sequence shown here is derived from an EMBL/GenBank/DDBJ whole genome shotgun (WGS) entry which is preliminary data.</text>
</comment>
<dbReference type="SUPFAM" id="SSF46894">
    <property type="entry name" value="C-terminal effector domain of the bipartite response regulators"/>
    <property type="match status" value="1"/>
</dbReference>
<dbReference type="InterPro" id="IPR058852">
    <property type="entry name" value="HTH_77"/>
</dbReference>
<protein>
    <submittedName>
        <fullName evidence="4">Transcriptional regulator</fullName>
    </submittedName>
</protein>
<dbReference type="SMART" id="SM00862">
    <property type="entry name" value="Trans_reg_C"/>
    <property type="match status" value="1"/>
</dbReference>
<organism evidence="4 5">
    <name type="scientific">Cupriavidus campinensis</name>
    <dbReference type="NCBI Taxonomy" id="151783"/>
    <lineage>
        <taxon>Bacteria</taxon>
        <taxon>Pseudomonadati</taxon>
        <taxon>Pseudomonadota</taxon>
        <taxon>Betaproteobacteria</taxon>
        <taxon>Burkholderiales</taxon>
        <taxon>Burkholderiaceae</taxon>
        <taxon>Cupriavidus</taxon>
    </lineage>
</organism>
<gene>
    <name evidence="4" type="ORF">FGG12_27280</name>
</gene>
<evidence type="ECO:0000313" key="4">
    <source>
        <dbReference type="EMBL" id="TSP09541.1"/>
    </source>
</evidence>
<dbReference type="CDD" id="cd00383">
    <property type="entry name" value="trans_reg_C"/>
    <property type="match status" value="1"/>
</dbReference>
<dbReference type="PANTHER" id="PTHR47691">
    <property type="entry name" value="REGULATOR-RELATED"/>
    <property type="match status" value="1"/>
</dbReference>
<dbReference type="Pfam" id="PF25872">
    <property type="entry name" value="HTH_77"/>
    <property type="match status" value="1"/>
</dbReference>
<reference evidence="4 5" key="1">
    <citation type="submission" date="2019-05" db="EMBL/GenBank/DDBJ databases">
        <title>Whole genome sequence analysis of Cupriavidus campinensis S14E4C strain.</title>
        <authorList>
            <person name="Abbaszade G."/>
            <person name="Szabo A."/>
            <person name="Toumi M."/>
            <person name="Toth E."/>
        </authorList>
    </citation>
    <scope>NUCLEOTIDE SEQUENCE [LARGE SCALE GENOMIC DNA]</scope>
    <source>
        <strain evidence="4 5">S14E4C</strain>
    </source>
</reference>
<dbReference type="Pfam" id="PF00486">
    <property type="entry name" value="Trans_reg_C"/>
    <property type="match status" value="1"/>
</dbReference>
<accession>A0ABY3EF40</accession>
<dbReference type="InterPro" id="IPR027417">
    <property type="entry name" value="P-loop_NTPase"/>
</dbReference>
<name>A0ABY3EF40_9BURK</name>
<dbReference type="EMBL" id="VCIZ01000025">
    <property type="protein sequence ID" value="TSP09541.1"/>
    <property type="molecule type" value="Genomic_DNA"/>
</dbReference>
<sequence length="468" mass="48717">MTKATMAKTDPDGAAGRAYRFGTFLLRPARRELVADGVPVTLGSRAFDLLAALVEHAGQVVSRDALTAVAWPRMVVEDSSLRVQIAHLRRVLGPEGPGIVTVPGQGYRFDGMVQVVDEGAAPAAQVIPAARVLPRRLTAIIGRDTEVARVQAVVQPGRVGTLVGIGGIGKTTVALAATERLAGDYADGICFLDLGTLPDPAQGLAAAFGAARMDALGHAMAGHRLLVVLDGCDYAPEAVAALLAQLAQAPGVAVLATSRHPLGAAAEHRLRLPPLDLPPEGEIDAARALTFGAVQLFASRAQASGAGYTLTDRDAPVVAALCRRLDGLPLAIELAAGCVAAFGVLGLLDQADDRFNLLEARRRSPQERQRSLRASLDWSYVRLSAPEQTALQRLSVLDGTFTLASAEAAIGADGIDSAAAADVLEALVAQSLVSAAAGDTSEGGPRFRLSPMVRAYARERLQAITSPR</sequence>
<evidence type="ECO:0000256" key="2">
    <source>
        <dbReference type="PROSITE-ProRule" id="PRU01091"/>
    </source>
</evidence>
<dbReference type="Gene3D" id="3.40.50.300">
    <property type="entry name" value="P-loop containing nucleotide triphosphate hydrolases"/>
    <property type="match status" value="1"/>
</dbReference>
<evidence type="ECO:0000259" key="3">
    <source>
        <dbReference type="PROSITE" id="PS51755"/>
    </source>
</evidence>
<dbReference type="SUPFAM" id="SSF52540">
    <property type="entry name" value="P-loop containing nucleoside triphosphate hydrolases"/>
    <property type="match status" value="1"/>
</dbReference>
<dbReference type="PANTHER" id="PTHR47691:SF3">
    <property type="entry name" value="HTH-TYPE TRANSCRIPTIONAL REGULATOR RV0890C-RELATED"/>
    <property type="match status" value="1"/>
</dbReference>
<dbReference type="PRINTS" id="PR00364">
    <property type="entry name" value="DISEASERSIST"/>
</dbReference>
<keyword evidence="5" id="KW-1185">Reference proteome</keyword>
<proteinExistence type="predicted"/>
<evidence type="ECO:0000313" key="5">
    <source>
        <dbReference type="Proteomes" id="UP000318943"/>
    </source>
</evidence>
<feature type="domain" description="OmpR/PhoB-type" evidence="3">
    <location>
        <begin position="16"/>
        <end position="111"/>
    </location>
</feature>
<dbReference type="Gene3D" id="1.10.10.10">
    <property type="entry name" value="Winged helix-like DNA-binding domain superfamily/Winged helix DNA-binding domain"/>
    <property type="match status" value="1"/>
</dbReference>